<dbReference type="EMBL" id="SHKX01000011">
    <property type="protein sequence ID" value="RZU47074.1"/>
    <property type="molecule type" value="Genomic_DNA"/>
</dbReference>
<sequence length="584" mass="66036">MSRPAYDVIIKNGFHFDGTGKPGAMRHLGIRGKRLVTVSGTPLDETGCPTLIDAQGQWVMPGFLDTHTHYDAEVVAAPSLSESVRHGVTTVTIGSCSISMILSAAEDCSDLFTRVESVPREQVLPLLQQRKTWNTPKGYVDFLKQHPLGPNVCSFLGHSDLRVAAMGLDRAVDSKSKPTEAELTRMEQWLEEGLDAGLLGLSTMTTKWDKLDGDRQRSKSLPSTYAGWGEFRRLNRILRRRRAIHQGAPNIVTKLNMFLFLAESAGSLWRPKLKTTLITLMDIKANPLLHRVVGPFTNWWNKLTVSDFRWQALPVQFEVYADGIDLVIFEEFGAGEAALHLSEQVERNALFADEAYRRKFRKDYERKWGPRVWHRDLHDSDIVDCPDKSLVGRSFGEIADQRGLHPVDLFLDLVTQYGKALRWHTVLANHRPQAVKRIMKEPATIVTFSDAGAHIRNMAFYNFPLRFLKLVRDSDRSGERFMPLETAVWRLTGELGDWFGIDAGHLREGDRADVVIINPEALDERLEAYHEAPMEGLNGLQRMVNRSDGAVSTVLVNGRVAFRQREFAEDFGKERNYGEFLAAR</sequence>
<dbReference type="AlphaFoldDB" id="A0A4Q7ZAD4"/>
<keyword evidence="2" id="KW-1185">Reference proteome</keyword>
<dbReference type="PANTHER" id="PTHR11647">
    <property type="entry name" value="HYDRANTOINASE/DIHYDROPYRIMIDINASE FAMILY MEMBER"/>
    <property type="match status" value="1"/>
</dbReference>
<dbReference type="Proteomes" id="UP000292423">
    <property type="component" value="Unassembled WGS sequence"/>
</dbReference>
<dbReference type="SUPFAM" id="SSF51556">
    <property type="entry name" value="Metallo-dependent hydrolases"/>
    <property type="match status" value="1"/>
</dbReference>
<dbReference type="InterPro" id="IPR050378">
    <property type="entry name" value="Metallo-dep_Hydrolases_sf"/>
</dbReference>
<dbReference type="RefSeq" id="WP_130412253.1">
    <property type="nucleotide sequence ID" value="NZ_SHKX01000011.1"/>
</dbReference>
<dbReference type="PANTHER" id="PTHR11647:SF1">
    <property type="entry name" value="COLLAPSIN RESPONSE MEDIATOR PROTEIN"/>
    <property type="match status" value="1"/>
</dbReference>
<dbReference type="InterPro" id="IPR011059">
    <property type="entry name" value="Metal-dep_hydrolase_composite"/>
</dbReference>
<evidence type="ECO:0000313" key="2">
    <source>
        <dbReference type="Proteomes" id="UP000292423"/>
    </source>
</evidence>
<gene>
    <name evidence="1" type="ORF">EV700_1465</name>
</gene>
<comment type="caution">
    <text evidence="1">The sequence shown here is derived from an EMBL/GenBank/DDBJ whole genome shotgun (WGS) entry which is preliminary data.</text>
</comment>
<dbReference type="InterPro" id="IPR032466">
    <property type="entry name" value="Metal_Hydrolase"/>
</dbReference>
<protein>
    <submittedName>
        <fullName evidence="1">N-acyl-D-aspartate/D-glutamate deacylase</fullName>
    </submittedName>
</protein>
<dbReference type="Gene3D" id="3.20.20.140">
    <property type="entry name" value="Metal-dependent hydrolases"/>
    <property type="match status" value="1"/>
</dbReference>
<dbReference type="OrthoDB" id="9766983at2"/>
<proteinExistence type="predicted"/>
<name>A0A4Q7ZAD4_9GAMM</name>
<evidence type="ECO:0000313" key="1">
    <source>
        <dbReference type="EMBL" id="RZU47074.1"/>
    </source>
</evidence>
<reference evidence="1 2" key="1">
    <citation type="submission" date="2019-02" db="EMBL/GenBank/DDBJ databases">
        <title>Genomic Encyclopedia of Type Strains, Phase IV (KMG-IV): sequencing the most valuable type-strain genomes for metagenomic binning, comparative biology and taxonomic classification.</title>
        <authorList>
            <person name="Goeker M."/>
        </authorList>
    </citation>
    <scope>NUCLEOTIDE SEQUENCE [LARGE SCALE GENOMIC DNA]</scope>
    <source>
        <strain evidence="1 2">DSM 105135</strain>
    </source>
</reference>
<organism evidence="1 2">
    <name type="scientific">Fluviicoccus keumensis</name>
    <dbReference type="NCBI Taxonomy" id="1435465"/>
    <lineage>
        <taxon>Bacteria</taxon>
        <taxon>Pseudomonadati</taxon>
        <taxon>Pseudomonadota</taxon>
        <taxon>Gammaproteobacteria</taxon>
        <taxon>Moraxellales</taxon>
        <taxon>Moraxellaceae</taxon>
        <taxon>Fluviicoccus</taxon>
    </lineage>
</organism>
<dbReference type="SUPFAM" id="SSF51338">
    <property type="entry name" value="Composite domain of metallo-dependent hydrolases"/>
    <property type="match status" value="1"/>
</dbReference>
<dbReference type="GO" id="GO:0016812">
    <property type="term" value="F:hydrolase activity, acting on carbon-nitrogen (but not peptide) bonds, in cyclic amides"/>
    <property type="evidence" value="ECO:0007669"/>
    <property type="project" value="TreeGrafter"/>
</dbReference>
<dbReference type="GO" id="GO:0005829">
    <property type="term" value="C:cytosol"/>
    <property type="evidence" value="ECO:0007669"/>
    <property type="project" value="TreeGrafter"/>
</dbReference>
<accession>A0A4Q7ZAD4</accession>